<dbReference type="Pfam" id="PF02616">
    <property type="entry name" value="SMC_ScpA"/>
    <property type="match status" value="1"/>
</dbReference>
<organism evidence="3 4">
    <name type="scientific">Planktothrix serta PCC 8927</name>
    <dbReference type="NCBI Taxonomy" id="671068"/>
    <lineage>
        <taxon>Bacteria</taxon>
        <taxon>Bacillati</taxon>
        <taxon>Cyanobacteriota</taxon>
        <taxon>Cyanophyceae</taxon>
        <taxon>Oscillatoriophycideae</taxon>
        <taxon>Oscillatoriales</taxon>
        <taxon>Microcoleaceae</taxon>
        <taxon>Planktothrix</taxon>
    </lineage>
</organism>
<protein>
    <recommendedName>
        <fullName evidence="2">Segregation and condensation protein A</fullName>
    </recommendedName>
</protein>
<evidence type="ECO:0000313" key="4">
    <source>
        <dbReference type="Proteomes" id="UP000184550"/>
    </source>
</evidence>
<dbReference type="GO" id="GO:0007059">
    <property type="term" value="P:chromosome segregation"/>
    <property type="evidence" value="ECO:0007669"/>
    <property type="project" value="UniProtKB-KW"/>
</dbReference>
<comment type="caution">
    <text evidence="3">The sequence shown here is derived from an EMBL/GenBank/DDBJ whole genome shotgun (WGS) entry which is preliminary data.</text>
</comment>
<gene>
    <name evidence="3" type="ORF">PL8927_720103</name>
</gene>
<name>A0A7Z9BUG4_9CYAN</name>
<dbReference type="Proteomes" id="UP000184550">
    <property type="component" value="Unassembled WGS sequence"/>
</dbReference>
<sequence>MISGDSTISSPDPLSSLPLNVATPQDALTALSEGIALLIDLAQRGEIDPWDVQVIDVIDRYLSKLTPLEESSSSNNFAELSQSGQAFLYASMLVLLKADSLMATETVDPNAGLTEGEDFLELDEGGNGIQRPQQLERQLRRRAVAKIPQKRRVTLQELIEQLQLMAATIEAQKARPRPRANTAKARATTARAIAELAHQENLVEMATEVERLLNLQGSQQSQEWFDLEQLLTLWLQTKQPEHPPIPEENPIQHSPNHDRVGVFWALLLLSAQSKVELAQEEFYQDLKVRSLTEPPPKP</sequence>
<keyword evidence="1" id="KW-0159">Chromosome partition</keyword>
<proteinExistence type="predicted"/>
<dbReference type="InterPro" id="IPR003768">
    <property type="entry name" value="ScpA"/>
</dbReference>
<dbReference type="PANTHER" id="PTHR33969:SF2">
    <property type="entry name" value="SEGREGATION AND CONDENSATION PROTEIN A"/>
    <property type="match status" value="1"/>
</dbReference>
<reference evidence="3" key="1">
    <citation type="submission" date="2019-10" db="EMBL/GenBank/DDBJ databases">
        <authorList>
            <consortium name="Genoscope - CEA"/>
            <person name="William W."/>
        </authorList>
    </citation>
    <scope>NUCLEOTIDE SEQUENCE [LARGE SCALE GENOMIC DNA]</scope>
    <source>
        <strain evidence="3">BBR_PRJEB10992</strain>
    </source>
</reference>
<evidence type="ECO:0000256" key="1">
    <source>
        <dbReference type="ARBA" id="ARBA00022829"/>
    </source>
</evidence>
<accession>A0A7Z9BUG4</accession>
<dbReference type="PANTHER" id="PTHR33969">
    <property type="entry name" value="SEGREGATION AND CONDENSATION PROTEIN A"/>
    <property type="match status" value="1"/>
</dbReference>
<evidence type="ECO:0000313" key="3">
    <source>
        <dbReference type="EMBL" id="VXD21602.1"/>
    </source>
</evidence>
<dbReference type="AlphaFoldDB" id="A0A7Z9BUG4"/>
<dbReference type="Gene3D" id="6.10.250.2410">
    <property type="match status" value="1"/>
</dbReference>
<keyword evidence="4" id="KW-1185">Reference proteome</keyword>
<dbReference type="EMBL" id="CZCU02000149">
    <property type="protein sequence ID" value="VXD21602.1"/>
    <property type="molecule type" value="Genomic_DNA"/>
</dbReference>
<evidence type="ECO:0000256" key="2">
    <source>
        <dbReference type="ARBA" id="ARBA00044777"/>
    </source>
</evidence>